<comment type="caution">
    <text evidence="4">The sequence shown here is derived from an EMBL/GenBank/DDBJ whole genome shotgun (WGS) entry which is preliminary data.</text>
</comment>
<keyword evidence="2" id="KW-0472">Membrane</keyword>
<dbReference type="Pfam" id="PF00892">
    <property type="entry name" value="EamA"/>
    <property type="match status" value="2"/>
</dbReference>
<feature type="domain" description="EamA" evidence="3">
    <location>
        <begin position="149"/>
        <end position="281"/>
    </location>
</feature>
<feature type="transmembrane region" description="Helical" evidence="2">
    <location>
        <begin position="95"/>
        <end position="114"/>
    </location>
</feature>
<dbReference type="InterPro" id="IPR000620">
    <property type="entry name" value="EamA_dom"/>
</dbReference>
<feature type="transmembrane region" description="Helical" evidence="2">
    <location>
        <begin position="7"/>
        <end position="31"/>
    </location>
</feature>
<dbReference type="InterPro" id="IPR037185">
    <property type="entry name" value="EmrE-like"/>
</dbReference>
<evidence type="ECO:0000256" key="2">
    <source>
        <dbReference type="SAM" id="Phobius"/>
    </source>
</evidence>
<dbReference type="AlphaFoldDB" id="A0A5D8QDG0"/>
<feature type="transmembrane region" description="Helical" evidence="2">
    <location>
        <begin position="208"/>
        <end position="227"/>
    </location>
</feature>
<gene>
    <name evidence="4" type="ORF">FWJ32_04600</name>
</gene>
<keyword evidence="2" id="KW-0812">Transmembrane</keyword>
<dbReference type="Proteomes" id="UP000322976">
    <property type="component" value="Unassembled WGS sequence"/>
</dbReference>
<dbReference type="RefSeq" id="WP_149544801.1">
    <property type="nucleotide sequence ID" value="NZ_VTPS01000005.1"/>
</dbReference>
<reference evidence="4 5" key="1">
    <citation type="submission" date="2019-08" db="EMBL/GenBank/DDBJ databases">
        <title>Calorimonas adulescens gen. nov., sp. nov., an anaerobic thermophilic bacterium from Sakhalin hot spring.</title>
        <authorList>
            <person name="Khomyakova M.A."/>
            <person name="Merkel A.Y."/>
            <person name="Novikov A."/>
            <person name="Bonch-Osmolovskaya E.A."/>
            <person name="Slobodkin A.I."/>
        </authorList>
    </citation>
    <scope>NUCLEOTIDE SEQUENCE [LARGE SCALE GENOMIC DNA]</scope>
    <source>
        <strain evidence="4 5">A05MB</strain>
    </source>
</reference>
<feature type="transmembrane region" description="Helical" evidence="2">
    <location>
        <begin position="121"/>
        <end position="139"/>
    </location>
</feature>
<feature type="transmembrane region" description="Helical" evidence="2">
    <location>
        <begin position="66"/>
        <end position="83"/>
    </location>
</feature>
<name>A0A5D8QDG0_9THEO</name>
<feature type="transmembrane region" description="Helical" evidence="2">
    <location>
        <begin position="264"/>
        <end position="282"/>
    </location>
</feature>
<evidence type="ECO:0000313" key="5">
    <source>
        <dbReference type="Proteomes" id="UP000322976"/>
    </source>
</evidence>
<evidence type="ECO:0000259" key="3">
    <source>
        <dbReference type="Pfam" id="PF00892"/>
    </source>
</evidence>
<dbReference type="SUPFAM" id="SSF103481">
    <property type="entry name" value="Multidrug resistance efflux transporter EmrE"/>
    <property type="match status" value="2"/>
</dbReference>
<comment type="similarity">
    <text evidence="1">Belongs to the EamA transporter family.</text>
</comment>
<proteinExistence type="inferred from homology"/>
<dbReference type="GO" id="GO:0016020">
    <property type="term" value="C:membrane"/>
    <property type="evidence" value="ECO:0007669"/>
    <property type="project" value="InterPro"/>
</dbReference>
<organism evidence="4 5">
    <name type="scientific">Calorimonas adulescens</name>
    <dbReference type="NCBI Taxonomy" id="2606906"/>
    <lineage>
        <taxon>Bacteria</taxon>
        <taxon>Bacillati</taxon>
        <taxon>Bacillota</taxon>
        <taxon>Clostridia</taxon>
        <taxon>Thermoanaerobacterales</taxon>
        <taxon>Thermoanaerobacteraceae</taxon>
        <taxon>Calorimonas</taxon>
    </lineage>
</organism>
<dbReference type="EMBL" id="VTPS01000005">
    <property type="protein sequence ID" value="TZE82562.1"/>
    <property type="molecule type" value="Genomic_DNA"/>
</dbReference>
<feature type="domain" description="EamA" evidence="3">
    <location>
        <begin position="6"/>
        <end position="136"/>
    </location>
</feature>
<sequence length="294" mass="32618">MEDSKRGLLLTLIGTFFFGTSAIFTRLAVGIPAAEIASLRLFAGSFFIYIAARFTGIHMSLKKEEYTKFFIYGLITAFHFYFYNQSLFYTTIAHSLSLVYLSPVFVTILTAYILKEKLPAYKYAGIAVTLIGMVVLAGFEATINIKMLMGDSMAVISAICYALYSVAGRRERNNYPLLKYVFWVYLFAAIFLLPFSLVGFVIPLRAVHIVSIILLGLLPTAMGHTLYNAGVRYVHPTYASLISTQEVTFGVILGALVLNEVPSPNSIVGMLIMFAGLAMTLVDPPNKRRSNSRQ</sequence>
<accession>A0A5D8QDG0</accession>
<dbReference type="PANTHER" id="PTHR22911:SF76">
    <property type="entry name" value="EAMA DOMAIN-CONTAINING PROTEIN"/>
    <property type="match status" value="1"/>
</dbReference>
<keyword evidence="2" id="KW-1133">Transmembrane helix</keyword>
<feature type="transmembrane region" description="Helical" evidence="2">
    <location>
        <begin position="37"/>
        <end position="54"/>
    </location>
</feature>
<evidence type="ECO:0000313" key="4">
    <source>
        <dbReference type="EMBL" id="TZE82562.1"/>
    </source>
</evidence>
<feature type="transmembrane region" description="Helical" evidence="2">
    <location>
        <begin position="180"/>
        <end position="202"/>
    </location>
</feature>
<protein>
    <submittedName>
        <fullName evidence="4">DMT family transporter</fullName>
    </submittedName>
</protein>
<dbReference type="PANTHER" id="PTHR22911">
    <property type="entry name" value="ACYL-MALONYL CONDENSING ENZYME-RELATED"/>
    <property type="match status" value="1"/>
</dbReference>
<keyword evidence="5" id="KW-1185">Reference proteome</keyword>
<feature type="transmembrane region" description="Helical" evidence="2">
    <location>
        <begin position="145"/>
        <end position="168"/>
    </location>
</feature>
<feature type="transmembrane region" description="Helical" evidence="2">
    <location>
        <begin position="239"/>
        <end position="258"/>
    </location>
</feature>
<evidence type="ECO:0000256" key="1">
    <source>
        <dbReference type="ARBA" id="ARBA00007362"/>
    </source>
</evidence>